<sequence>MDDYLKEALEIVRAQASVRNMTEEEITSMVRRLADGIRAIAEGVAPAAEAGPAVSVDPKKAVREKSIICLESGKSFKILTKKHLAKFGLTPDEYRAKWGYPKNMPLVCKELQRERRKKMKDMRLWEKRVKKQA</sequence>
<comment type="caution">
    <text evidence="1">The sequence shown here is derived from an EMBL/GenBank/DDBJ whole genome shotgun (WGS) entry which is preliminary data.</text>
</comment>
<evidence type="ECO:0000313" key="1">
    <source>
        <dbReference type="EMBL" id="KUG30049.1"/>
    </source>
</evidence>
<dbReference type="GO" id="GO:0008270">
    <property type="term" value="F:zinc ion binding"/>
    <property type="evidence" value="ECO:0007669"/>
    <property type="project" value="InterPro"/>
</dbReference>
<dbReference type="AlphaFoldDB" id="A0A0W8GAK1"/>
<accession>A0A0W8GAK1</accession>
<dbReference type="GO" id="GO:0003677">
    <property type="term" value="F:DNA binding"/>
    <property type="evidence" value="ECO:0007669"/>
    <property type="project" value="InterPro"/>
</dbReference>
<dbReference type="InterPro" id="IPR041920">
    <property type="entry name" value="ROS/MUCR_sf"/>
</dbReference>
<name>A0A0W8GAK1_9ZZZZ</name>
<reference evidence="1" key="1">
    <citation type="journal article" date="2015" name="Proc. Natl. Acad. Sci. U.S.A.">
        <title>Networks of energetic and metabolic interactions define dynamics in microbial communities.</title>
        <authorList>
            <person name="Embree M."/>
            <person name="Liu J.K."/>
            <person name="Al-Bassam M.M."/>
            <person name="Zengler K."/>
        </authorList>
    </citation>
    <scope>NUCLEOTIDE SEQUENCE</scope>
</reference>
<organism evidence="1">
    <name type="scientific">hydrocarbon metagenome</name>
    <dbReference type="NCBI Taxonomy" id="938273"/>
    <lineage>
        <taxon>unclassified sequences</taxon>
        <taxon>metagenomes</taxon>
        <taxon>ecological metagenomes</taxon>
    </lineage>
</organism>
<dbReference type="Pfam" id="PF05443">
    <property type="entry name" value="ROS_MUCR"/>
    <property type="match status" value="1"/>
</dbReference>
<dbReference type="Gene3D" id="1.10.10.1550">
    <property type="entry name" value="ROS/MUCR transcriptional regulator protein"/>
    <property type="match status" value="1"/>
</dbReference>
<dbReference type="InterPro" id="IPR008807">
    <property type="entry name" value="ROS_MUCR"/>
</dbReference>
<proteinExistence type="predicted"/>
<protein>
    <submittedName>
        <fullName evidence="1">Putative transcriptional regulator</fullName>
    </submittedName>
</protein>
<gene>
    <name evidence="1" type="ORF">ASZ90_000051</name>
</gene>
<dbReference type="EMBL" id="LNQE01000007">
    <property type="protein sequence ID" value="KUG30049.1"/>
    <property type="molecule type" value="Genomic_DNA"/>
</dbReference>
<dbReference type="GO" id="GO:0006355">
    <property type="term" value="P:regulation of DNA-templated transcription"/>
    <property type="evidence" value="ECO:0007669"/>
    <property type="project" value="InterPro"/>
</dbReference>